<evidence type="ECO:0000313" key="18">
    <source>
        <dbReference type="Proteomes" id="UP000192907"/>
    </source>
</evidence>
<dbReference type="InterPro" id="IPR027417">
    <property type="entry name" value="P-loop_NTPase"/>
</dbReference>
<evidence type="ECO:0000256" key="1">
    <source>
        <dbReference type="ARBA" id="ARBA00004496"/>
    </source>
</evidence>
<dbReference type="GO" id="GO:0043565">
    <property type="term" value="F:sequence-specific DNA binding"/>
    <property type="evidence" value="ECO:0007669"/>
    <property type="project" value="UniProtKB-UniRule"/>
</dbReference>
<evidence type="ECO:0000256" key="10">
    <source>
        <dbReference type="PIRNR" id="PIRNR001174"/>
    </source>
</evidence>
<evidence type="ECO:0000256" key="11">
    <source>
        <dbReference type="PIRSR" id="PIRSR001174-1"/>
    </source>
</evidence>
<keyword evidence="2 9" id="KW-0963">Cytoplasm</keyword>
<dbReference type="FunFam" id="3.40.50.300:FF:000382">
    <property type="entry name" value="Lon protease homolog 2, peroxisomal"/>
    <property type="match status" value="1"/>
</dbReference>
<keyword evidence="7 9" id="KW-0067">ATP-binding</keyword>
<dbReference type="PRINTS" id="PR00830">
    <property type="entry name" value="ENDOLAPTASE"/>
</dbReference>
<feature type="active site" evidence="9 11">
    <location>
        <position position="742"/>
    </location>
</feature>
<dbReference type="InterPro" id="IPR003593">
    <property type="entry name" value="AAA+_ATPase"/>
</dbReference>
<keyword evidence="6 9" id="KW-0720">Serine protease</keyword>
<evidence type="ECO:0000256" key="12">
    <source>
        <dbReference type="PIRSR" id="PIRSR001174-2"/>
    </source>
</evidence>
<dbReference type="Pfam" id="PF00004">
    <property type="entry name" value="AAA"/>
    <property type="match status" value="1"/>
</dbReference>
<dbReference type="Gene3D" id="2.30.130.40">
    <property type="entry name" value="LON domain-like"/>
    <property type="match status" value="1"/>
</dbReference>
<dbReference type="PROSITE" id="PS51787">
    <property type="entry name" value="LON_N"/>
    <property type="match status" value="1"/>
</dbReference>
<name>A0A1Y6BA56_9BACT</name>
<comment type="similarity">
    <text evidence="9 10 13 14">Belongs to the peptidase S16 family.</text>
</comment>
<dbReference type="Pfam" id="PF22667">
    <property type="entry name" value="Lon_lid"/>
    <property type="match status" value="1"/>
</dbReference>
<dbReference type="SMART" id="SM00464">
    <property type="entry name" value="LON"/>
    <property type="match status" value="1"/>
</dbReference>
<dbReference type="Pfam" id="PF02190">
    <property type="entry name" value="LON_substr_bdg"/>
    <property type="match status" value="1"/>
</dbReference>
<proteinExistence type="evidence at transcript level"/>
<dbReference type="PIRSF" id="PIRSF001174">
    <property type="entry name" value="Lon_proteas"/>
    <property type="match status" value="1"/>
</dbReference>
<evidence type="ECO:0000256" key="6">
    <source>
        <dbReference type="ARBA" id="ARBA00022825"/>
    </source>
</evidence>
<evidence type="ECO:0000259" key="16">
    <source>
        <dbReference type="PROSITE" id="PS51787"/>
    </source>
</evidence>
<dbReference type="GO" id="GO:0005737">
    <property type="term" value="C:cytoplasm"/>
    <property type="evidence" value="ECO:0007669"/>
    <property type="project" value="UniProtKB-SubCell"/>
</dbReference>
<evidence type="ECO:0000256" key="8">
    <source>
        <dbReference type="ARBA" id="ARBA00023016"/>
    </source>
</evidence>
<dbReference type="InterPro" id="IPR008268">
    <property type="entry name" value="Peptidase_S16_AS"/>
</dbReference>
<dbReference type="Gene3D" id="3.40.50.300">
    <property type="entry name" value="P-loop containing nucleotide triphosphate hydrolases"/>
    <property type="match status" value="1"/>
</dbReference>
<dbReference type="Gene3D" id="3.30.230.10">
    <property type="match status" value="1"/>
</dbReference>
<dbReference type="Gene3D" id="1.10.8.60">
    <property type="match status" value="1"/>
</dbReference>
<comment type="subunit">
    <text evidence="9 10">Homohexamer. Organized in a ring with a central cavity.</text>
</comment>
<comment type="catalytic activity">
    <reaction evidence="9 10 13">
        <text>Hydrolysis of proteins in presence of ATP.</text>
        <dbReference type="EC" id="3.4.21.53"/>
    </reaction>
</comment>
<dbReference type="InterPro" id="IPR020568">
    <property type="entry name" value="Ribosomal_Su5_D2-typ_SF"/>
</dbReference>
<keyword evidence="4 9" id="KW-0547">Nucleotide-binding</keyword>
<dbReference type="InterPro" id="IPR004815">
    <property type="entry name" value="Lon_bac/euk-typ"/>
</dbReference>
<dbReference type="InterPro" id="IPR015947">
    <property type="entry name" value="PUA-like_sf"/>
</dbReference>
<protein>
    <recommendedName>
        <fullName evidence="9 10">Lon protease</fullName>
        <ecNumber evidence="9 10">3.4.21.53</ecNumber>
    </recommendedName>
    <alternativeName>
        <fullName evidence="9">ATP-dependent protease La</fullName>
    </alternativeName>
</protein>
<dbReference type="AlphaFoldDB" id="A0A1Y6BA56"/>
<sequence>MTQGIDGKLTVVNAELPLLPLKDIVVFPNMIVPVFINEDLCINAVESALEGERKIFLSAFQVMGQDGEGLESKLDAPFDVYDIGTVCSIMRTRKLPDGRMKVLVQGLHKAVVQELLETEPYPKVALINVQDPTLMNSSSEVEALVRAVRENLEKVVSLGKVLSPDILMILEDVSEPGRLADLVASNLGLKVNEAQSILAVNNPVDRLNKVYTCLSREIEVYQMQVRIQSHAKDEIGRMQREHYLREQMRAIKSELGDTDGKDELDQFWQKLEELPLNKEAKEEVARQLKRLERMHQDTSEAALTRTHVETLLAMPWGKKSRDNLDIRHAKQILDEDHYGLEKVKDRIIEHLAVKSLNPNAKSPIICFFGPPGVGKTSLGRSIARSLGREFQRIALGGVRDEADIRGHRKTYVGAYPGRIMSAIKSSGSSNPVIMLDEIDKLASDHRGDPSSALLEVLDPEQNKKFVDHYLGIPFDLSDVVFIANANTLDTIPAPLRDRLEIIEVSGYSEEEKVNIANQYLIPKQIKEAGLDKEKLSFSKNSVSAIINGYTRESGLRGLEKKIASICRKVARKYAEVEEKERTDMPRVKLTPTLVQKHLGAEKFGDNFYHENAQIGVSLGLAYTQYGGEVMAIESSLIRSGKPRLVLTGKLGDVMKESAQAALSFIRAQSEEFGVDVSILEECELHVHVPAGAVPKDGPSAGIAMATSILSALGGKEPKEKVAMTGEITIHGKVLAIGGLREKLLAAQREGMKEVVVPMKNKPNYSELPASLKRNLKVHFVTDYNEVFKILFGSMNKSGASFRSVPESRDKGLAS</sequence>
<dbReference type="GO" id="GO:0016887">
    <property type="term" value="F:ATP hydrolysis activity"/>
    <property type="evidence" value="ECO:0007669"/>
    <property type="project" value="UniProtKB-UniRule"/>
</dbReference>
<dbReference type="SUPFAM" id="SSF52540">
    <property type="entry name" value="P-loop containing nucleoside triphosphate hydrolases"/>
    <property type="match status" value="1"/>
</dbReference>
<dbReference type="GO" id="GO:0004252">
    <property type="term" value="F:serine-type endopeptidase activity"/>
    <property type="evidence" value="ECO:0007669"/>
    <property type="project" value="UniProtKB-UniRule"/>
</dbReference>
<dbReference type="HAMAP" id="MF_01973">
    <property type="entry name" value="lon_bact"/>
    <property type="match status" value="1"/>
</dbReference>
<keyword evidence="3 9" id="KW-0645">Protease</keyword>
<feature type="binding site" evidence="9 12">
    <location>
        <begin position="369"/>
        <end position="376"/>
    </location>
    <ligand>
        <name>ATP</name>
        <dbReference type="ChEBI" id="CHEBI:30616"/>
    </ligand>
</feature>
<dbReference type="SUPFAM" id="SSF54211">
    <property type="entry name" value="Ribosomal protein S5 domain 2-like"/>
    <property type="match status" value="1"/>
</dbReference>
<dbReference type="NCBIfam" id="TIGR00763">
    <property type="entry name" value="lon"/>
    <property type="match status" value="1"/>
</dbReference>
<dbReference type="InterPro" id="IPR046336">
    <property type="entry name" value="Lon_prtase_N_sf"/>
</dbReference>
<dbReference type="InterPro" id="IPR014721">
    <property type="entry name" value="Ribsml_uS5_D2-typ_fold_subgr"/>
</dbReference>
<dbReference type="InterPro" id="IPR003959">
    <property type="entry name" value="ATPase_AAA_core"/>
</dbReference>
<dbReference type="InterPro" id="IPR027065">
    <property type="entry name" value="Lon_Prtase"/>
</dbReference>
<gene>
    <name evidence="9" type="primary">lon</name>
    <name evidence="17" type="ORF">SAMN06296036_101290</name>
</gene>
<comment type="subcellular location">
    <subcellularLocation>
        <location evidence="1 9 10">Cytoplasm</location>
    </subcellularLocation>
</comment>
<dbReference type="GO" id="GO:0034605">
    <property type="term" value="P:cellular response to heat"/>
    <property type="evidence" value="ECO:0007669"/>
    <property type="project" value="UniProtKB-UniRule"/>
</dbReference>
<dbReference type="GO" id="GO:0006515">
    <property type="term" value="P:protein quality control for misfolded or incompletely synthesized proteins"/>
    <property type="evidence" value="ECO:0007669"/>
    <property type="project" value="UniProtKB-UniRule"/>
</dbReference>
<accession>A0A1Y6BA56</accession>
<evidence type="ECO:0000256" key="14">
    <source>
        <dbReference type="RuleBase" id="RU000591"/>
    </source>
</evidence>
<evidence type="ECO:0000256" key="4">
    <source>
        <dbReference type="ARBA" id="ARBA00022741"/>
    </source>
</evidence>
<organism evidence="17 18">
    <name type="scientific">Pseudobacteriovorax antillogorgiicola</name>
    <dbReference type="NCBI Taxonomy" id="1513793"/>
    <lineage>
        <taxon>Bacteria</taxon>
        <taxon>Pseudomonadati</taxon>
        <taxon>Bdellovibrionota</taxon>
        <taxon>Oligoflexia</taxon>
        <taxon>Oligoflexales</taxon>
        <taxon>Pseudobacteriovoracaceae</taxon>
        <taxon>Pseudobacteriovorax</taxon>
    </lineage>
</organism>
<evidence type="ECO:0000256" key="13">
    <source>
        <dbReference type="PROSITE-ProRule" id="PRU01122"/>
    </source>
</evidence>
<comment type="induction">
    <text evidence="9">By heat shock.</text>
</comment>
<dbReference type="OrthoDB" id="5409139at2"/>
<evidence type="ECO:0000256" key="7">
    <source>
        <dbReference type="ARBA" id="ARBA00022840"/>
    </source>
</evidence>
<dbReference type="Pfam" id="PF05362">
    <property type="entry name" value="Lon_C"/>
    <property type="match status" value="1"/>
</dbReference>
<feature type="active site" evidence="9 11">
    <location>
        <position position="699"/>
    </location>
</feature>
<dbReference type="PANTHER" id="PTHR10046">
    <property type="entry name" value="ATP DEPENDENT LON PROTEASE FAMILY MEMBER"/>
    <property type="match status" value="1"/>
</dbReference>
<dbReference type="PROSITE" id="PS51786">
    <property type="entry name" value="LON_PROTEOLYTIC"/>
    <property type="match status" value="1"/>
</dbReference>
<dbReference type="RefSeq" id="WP_132314588.1">
    <property type="nucleotide sequence ID" value="NZ_FWZT01000001.1"/>
</dbReference>
<dbReference type="EC" id="3.4.21.53" evidence="9 10"/>
<dbReference type="Gene3D" id="1.20.58.1480">
    <property type="match status" value="1"/>
</dbReference>
<dbReference type="Proteomes" id="UP000192907">
    <property type="component" value="Unassembled WGS sequence"/>
</dbReference>
<dbReference type="GO" id="GO:0004176">
    <property type="term" value="F:ATP-dependent peptidase activity"/>
    <property type="evidence" value="ECO:0007669"/>
    <property type="project" value="UniProtKB-UniRule"/>
</dbReference>
<dbReference type="CDD" id="cd19500">
    <property type="entry name" value="RecA-like_Lon"/>
    <property type="match status" value="1"/>
</dbReference>
<evidence type="ECO:0000259" key="15">
    <source>
        <dbReference type="PROSITE" id="PS51786"/>
    </source>
</evidence>
<dbReference type="Gene3D" id="1.20.5.5270">
    <property type="match status" value="1"/>
</dbReference>
<dbReference type="GO" id="GO:0005524">
    <property type="term" value="F:ATP binding"/>
    <property type="evidence" value="ECO:0007669"/>
    <property type="project" value="UniProtKB-UniRule"/>
</dbReference>
<dbReference type="SMART" id="SM00382">
    <property type="entry name" value="AAA"/>
    <property type="match status" value="1"/>
</dbReference>
<evidence type="ECO:0000256" key="5">
    <source>
        <dbReference type="ARBA" id="ARBA00022801"/>
    </source>
</evidence>
<comment type="function">
    <text evidence="9">ATP-dependent serine protease that mediates the selective degradation of mutant and abnormal proteins as well as certain short-lived regulatory proteins. Required for cellular homeostasis and for survival from DNA damage and developmental changes induced by stress. Degrades polypeptides processively to yield small peptide fragments that are 5 to 10 amino acids long. Binds to DNA in a double-stranded, site-specific manner.</text>
</comment>
<feature type="domain" description="Lon proteolytic" evidence="15">
    <location>
        <begin position="611"/>
        <end position="793"/>
    </location>
</feature>
<dbReference type="SUPFAM" id="SSF88697">
    <property type="entry name" value="PUA domain-like"/>
    <property type="match status" value="1"/>
</dbReference>
<dbReference type="STRING" id="1513793.SAMN06296036_101290"/>
<feature type="domain" description="Lon N-terminal" evidence="16">
    <location>
        <begin position="16"/>
        <end position="218"/>
    </location>
</feature>
<dbReference type="InterPro" id="IPR054594">
    <property type="entry name" value="Lon_lid"/>
</dbReference>
<evidence type="ECO:0000256" key="9">
    <source>
        <dbReference type="HAMAP-Rule" id="MF_01973"/>
    </source>
</evidence>
<evidence type="ECO:0000256" key="2">
    <source>
        <dbReference type="ARBA" id="ARBA00022490"/>
    </source>
</evidence>
<dbReference type="InterPro" id="IPR008269">
    <property type="entry name" value="Lon_proteolytic"/>
</dbReference>
<keyword evidence="5 9" id="KW-0378">Hydrolase</keyword>
<dbReference type="PROSITE" id="PS01046">
    <property type="entry name" value="LON_SER"/>
    <property type="match status" value="1"/>
</dbReference>
<evidence type="ECO:0000313" key="17">
    <source>
        <dbReference type="EMBL" id="SME89703.1"/>
    </source>
</evidence>
<keyword evidence="8 9" id="KW-0346">Stress response</keyword>
<dbReference type="InterPro" id="IPR027543">
    <property type="entry name" value="Lon_bac"/>
</dbReference>
<keyword evidence="18" id="KW-1185">Reference proteome</keyword>
<reference evidence="18" key="1">
    <citation type="submission" date="2017-04" db="EMBL/GenBank/DDBJ databases">
        <authorList>
            <person name="Varghese N."/>
            <person name="Submissions S."/>
        </authorList>
    </citation>
    <scope>NUCLEOTIDE SEQUENCE [LARGE SCALE GENOMIC DNA]</scope>
    <source>
        <strain evidence="18">RKEM611</strain>
    </source>
</reference>
<dbReference type="EMBL" id="FWZT01000001">
    <property type="protein sequence ID" value="SME89703.1"/>
    <property type="molecule type" value="Genomic_DNA"/>
</dbReference>
<dbReference type="InterPro" id="IPR003111">
    <property type="entry name" value="Lon_prtase_N"/>
</dbReference>
<evidence type="ECO:0000256" key="3">
    <source>
        <dbReference type="ARBA" id="ARBA00022670"/>
    </source>
</evidence>